<comment type="caution">
    <text evidence="2">The sequence shown here is derived from an EMBL/GenBank/DDBJ whole genome shotgun (WGS) entry which is preliminary data.</text>
</comment>
<protein>
    <submittedName>
        <fullName evidence="2">Uncharacterized protein</fullName>
    </submittedName>
</protein>
<dbReference type="AlphaFoldDB" id="A0A0F9ACZ2"/>
<sequence length="25" mass="2810">QPEQRQRQDNLPLPPPEVSAPDPNS</sequence>
<feature type="compositionally biased region" description="Pro residues" evidence="1">
    <location>
        <begin position="12"/>
        <end position="25"/>
    </location>
</feature>
<evidence type="ECO:0000256" key="1">
    <source>
        <dbReference type="SAM" id="MobiDB-lite"/>
    </source>
</evidence>
<evidence type="ECO:0000313" key="2">
    <source>
        <dbReference type="EMBL" id="KKK70086.1"/>
    </source>
</evidence>
<name>A0A0F9ACZ2_9ZZZZ</name>
<feature type="non-terminal residue" evidence="2">
    <location>
        <position position="1"/>
    </location>
</feature>
<feature type="region of interest" description="Disordered" evidence="1">
    <location>
        <begin position="1"/>
        <end position="25"/>
    </location>
</feature>
<gene>
    <name evidence="2" type="ORF">LCGC14_2927510</name>
</gene>
<organism evidence="2">
    <name type="scientific">marine sediment metagenome</name>
    <dbReference type="NCBI Taxonomy" id="412755"/>
    <lineage>
        <taxon>unclassified sequences</taxon>
        <taxon>metagenomes</taxon>
        <taxon>ecological metagenomes</taxon>
    </lineage>
</organism>
<accession>A0A0F9ACZ2</accession>
<dbReference type="EMBL" id="LAZR01058348">
    <property type="protein sequence ID" value="KKK70086.1"/>
    <property type="molecule type" value="Genomic_DNA"/>
</dbReference>
<reference evidence="2" key="1">
    <citation type="journal article" date="2015" name="Nature">
        <title>Complex archaea that bridge the gap between prokaryotes and eukaryotes.</title>
        <authorList>
            <person name="Spang A."/>
            <person name="Saw J.H."/>
            <person name="Jorgensen S.L."/>
            <person name="Zaremba-Niedzwiedzka K."/>
            <person name="Martijn J."/>
            <person name="Lind A.E."/>
            <person name="van Eijk R."/>
            <person name="Schleper C."/>
            <person name="Guy L."/>
            <person name="Ettema T.J."/>
        </authorList>
    </citation>
    <scope>NUCLEOTIDE SEQUENCE</scope>
</reference>
<proteinExistence type="predicted"/>